<accession>A0A6J6AHA5</accession>
<sequence length="442" mass="47608">MRTNWAHVYSWNMHTSQSRRLRRLFAVVSILAASAVVPHSIASAVDPDPTADVPSSYKDFDQFPACSATVTTFCVASWGVDLNNDGVFETPDASLNISFKAWIYNIKDYKQPGLVYELEVNRPSGVPAFQELAPEIPVGTAATFAINTGAFRPSPELFASSDVNYIDVNQVDGNWITTGVIRTYSYTAAIGCEDDCNNPTSTYDYKSYAQGVLNYESPGTLRDSKKGMWVSSNASVTGGLVFDQTALTFSVDLLGPAKRPDGTDNILKYSAFVPDTFIQFAYGTTADVLATSLSTTRTDSGVTTKVTSTATRVTAPIPGLLITMPDIRLYGTAVASQGVHTAALRYSTAPTLKIKPKTSLLRAPTIRRASRASSTKVKVVGASVSGATSYQAMCTKGIVTKFATAKTPTVTVKNLTKGKWSCKIRGVKKVGGRWSDKLNIKL</sequence>
<evidence type="ECO:0000313" key="1">
    <source>
        <dbReference type="EMBL" id="CAB4368219.1"/>
    </source>
</evidence>
<name>A0A6J6AHA5_9ZZZZ</name>
<dbReference type="AlphaFoldDB" id="A0A6J6AHA5"/>
<gene>
    <name evidence="1" type="ORF">UFOPK4179_01017</name>
</gene>
<protein>
    <submittedName>
        <fullName evidence="1">Unannotated protein</fullName>
    </submittedName>
</protein>
<organism evidence="1">
    <name type="scientific">freshwater metagenome</name>
    <dbReference type="NCBI Taxonomy" id="449393"/>
    <lineage>
        <taxon>unclassified sequences</taxon>
        <taxon>metagenomes</taxon>
        <taxon>ecological metagenomes</taxon>
    </lineage>
</organism>
<proteinExistence type="predicted"/>
<reference evidence="1" key="1">
    <citation type="submission" date="2020-05" db="EMBL/GenBank/DDBJ databases">
        <authorList>
            <person name="Chiriac C."/>
            <person name="Salcher M."/>
            <person name="Ghai R."/>
            <person name="Kavagutti S V."/>
        </authorList>
    </citation>
    <scope>NUCLEOTIDE SEQUENCE</scope>
</reference>
<dbReference type="EMBL" id="CAETWZ010000105">
    <property type="protein sequence ID" value="CAB4368219.1"/>
    <property type="molecule type" value="Genomic_DNA"/>
</dbReference>